<proteinExistence type="predicted"/>
<protein>
    <submittedName>
        <fullName evidence="2">Uncharacterized protein</fullName>
    </submittedName>
</protein>
<keyword evidence="1" id="KW-0732">Signal</keyword>
<dbReference type="Proteomes" id="UP000054359">
    <property type="component" value="Unassembled WGS sequence"/>
</dbReference>
<feature type="chain" id="PRO_5012135942" evidence="1">
    <location>
        <begin position="16"/>
        <end position="53"/>
    </location>
</feature>
<organism evidence="2 3">
    <name type="scientific">Stegodyphus mimosarum</name>
    <name type="common">African social velvet spider</name>
    <dbReference type="NCBI Taxonomy" id="407821"/>
    <lineage>
        <taxon>Eukaryota</taxon>
        <taxon>Metazoa</taxon>
        <taxon>Ecdysozoa</taxon>
        <taxon>Arthropoda</taxon>
        <taxon>Chelicerata</taxon>
        <taxon>Arachnida</taxon>
        <taxon>Araneae</taxon>
        <taxon>Araneomorphae</taxon>
        <taxon>Entelegynae</taxon>
        <taxon>Eresoidea</taxon>
        <taxon>Eresidae</taxon>
        <taxon>Stegodyphus</taxon>
    </lineage>
</organism>
<gene>
    <name evidence="2" type="ORF">X975_06026</name>
</gene>
<dbReference type="EMBL" id="KK116994">
    <property type="protein sequence ID" value="KFM69241.1"/>
    <property type="molecule type" value="Genomic_DNA"/>
</dbReference>
<evidence type="ECO:0000313" key="2">
    <source>
        <dbReference type="EMBL" id="KFM69241.1"/>
    </source>
</evidence>
<feature type="signal peptide" evidence="1">
    <location>
        <begin position="1"/>
        <end position="15"/>
    </location>
</feature>
<evidence type="ECO:0000313" key="3">
    <source>
        <dbReference type="Proteomes" id="UP000054359"/>
    </source>
</evidence>
<feature type="non-terminal residue" evidence="2">
    <location>
        <position position="53"/>
    </location>
</feature>
<name>A0A087TVV2_STEMI</name>
<reference evidence="2 3" key="1">
    <citation type="submission" date="2013-11" db="EMBL/GenBank/DDBJ databases">
        <title>Genome sequencing of Stegodyphus mimosarum.</title>
        <authorList>
            <person name="Bechsgaard J."/>
        </authorList>
    </citation>
    <scope>NUCLEOTIDE SEQUENCE [LARGE SCALE GENOMIC DNA]</scope>
</reference>
<accession>A0A087TVV2</accession>
<keyword evidence="3" id="KW-1185">Reference proteome</keyword>
<dbReference type="AlphaFoldDB" id="A0A087TVV2"/>
<evidence type="ECO:0000256" key="1">
    <source>
        <dbReference type="SAM" id="SignalP"/>
    </source>
</evidence>
<sequence length="53" mass="6335">QRAICFFLWVSSLQREFFTFLAWDFACWSPKVGVLFTQKGLTDTLQYLALFFF</sequence>
<feature type="non-terminal residue" evidence="2">
    <location>
        <position position="1"/>
    </location>
</feature>